<dbReference type="PANTHER" id="PTHR21228">
    <property type="entry name" value="FAST LEU-RICH DOMAIN-CONTAINING"/>
    <property type="match status" value="1"/>
</dbReference>
<feature type="compositionally biased region" description="Low complexity" evidence="1">
    <location>
        <begin position="147"/>
        <end position="163"/>
    </location>
</feature>
<organism evidence="2 3">
    <name type="scientific">Gonium pectorale</name>
    <name type="common">Green alga</name>
    <dbReference type="NCBI Taxonomy" id="33097"/>
    <lineage>
        <taxon>Eukaryota</taxon>
        <taxon>Viridiplantae</taxon>
        <taxon>Chlorophyta</taxon>
        <taxon>core chlorophytes</taxon>
        <taxon>Chlorophyceae</taxon>
        <taxon>CS clade</taxon>
        <taxon>Chlamydomonadales</taxon>
        <taxon>Volvocaceae</taxon>
        <taxon>Gonium</taxon>
    </lineage>
</organism>
<dbReference type="InterPro" id="IPR050870">
    <property type="entry name" value="FAST_kinase"/>
</dbReference>
<comment type="caution">
    <text evidence="2">The sequence shown here is derived from an EMBL/GenBank/DDBJ whole genome shotgun (WGS) entry which is preliminary data.</text>
</comment>
<feature type="compositionally biased region" description="Low complexity" evidence="1">
    <location>
        <begin position="171"/>
        <end position="181"/>
    </location>
</feature>
<dbReference type="PANTHER" id="PTHR21228:SF40">
    <property type="entry name" value="LD45607P"/>
    <property type="match status" value="1"/>
</dbReference>
<dbReference type="OrthoDB" id="551281at2759"/>
<dbReference type="GO" id="GO:0035770">
    <property type="term" value="C:ribonucleoprotein granule"/>
    <property type="evidence" value="ECO:0007669"/>
    <property type="project" value="TreeGrafter"/>
</dbReference>
<dbReference type="Proteomes" id="UP000075714">
    <property type="component" value="Unassembled WGS sequence"/>
</dbReference>
<sequence length="506" mass="55574">MLLQFVPSSLWLEDYFAAVNSRLRDFRPAELAHLCYAAGKLRVAPHSSLLGGIFRHTSINFRQYGMRELALLLYGLVHMGGELNPDWVRQYRVRVCALLVESEVVPPPTLQRWGPHLHPNALGPLVKARLREVPQDSSRGDVDAAQSSSGEPSPLGPLAGSSEASGERLAQETTRAGGGATAPAVAIATDLAVILGSMADWLYQPPQAFMEVALSVVGGSVQRLTATQLTGLLLTLAHMEYRPEPEMFQAIWARVMDSYDSLGRQHRTNALWAAGRLRCAVPRPHLWMILTRAARELYEHTDAEVVALLAAAAGLHFKAHQQWLLLFESHLFKRLPSFKPFELVSVLQSLVDLGHKPDRIWLLRWAEALKPGVAELGLTHISSAAYAVARLGFRPPAGLRAELLRVSAQRMAAAPAASREGVELRSTSGQQSSEQMNAAARGTSPSRTKLRKGVDNGGEFQRIRVLSRLLWSLAMLDIRPDSEWLAAYLGCLGASLEYCSAHLFSM</sequence>
<gene>
    <name evidence="2" type="ORF">GPECTOR_2g1219</name>
</gene>
<feature type="region of interest" description="Disordered" evidence="1">
    <location>
        <begin position="136"/>
        <end position="181"/>
    </location>
</feature>
<evidence type="ECO:0000313" key="3">
    <source>
        <dbReference type="Proteomes" id="UP000075714"/>
    </source>
</evidence>
<dbReference type="AlphaFoldDB" id="A0A150H0M0"/>
<dbReference type="GO" id="GO:0044528">
    <property type="term" value="P:regulation of mitochondrial mRNA stability"/>
    <property type="evidence" value="ECO:0007669"/>
    <property type="project" value="TreeGrafter"/>
</dbReference>
<evidence type="ECO:0000256" key="1">
    <source>
        <dbReference type="SAM" id="MobiDB-lite"/>
    </source>
</evidence>
<dbReference type="GO" id="GO:0003723">
    <property type="term" value="F:RNA binding"/>
    <property type="evidence" value="ECO:0007669"/>
    <property type="project" value="TreeGrafter"/>
</dbReference>
<feature type="compositionally biased region" description="Polar residues" evidence="1">
    <location>
        <begin position="425"/>
        <end position="436"/>
    </location>
</feature>
<dbReference type="GO" id="GO:0005759">
    <property type="term" value="C:mitochondrial matrix"/>
    <property type="evidence" value="ECO:0007669"/>
    <property type="project" value="TreeGrafter"/>
</dbReference>
<protein>
    <submittedName>
        <fullName evidence="2">Uncharacterized protein</fullName>
    </submittedName>
</protein>
<name>A0A150H0M0_GONPE</name>
<dbReference type="GO" id="GO:1901259">
    <property type="term" value="P:chloroplast rRNA processing"/>
    <property type="evidence" value="ECO:0007669"/>
    <property type="project" value="TreeGrafter"/>
</dbReference>
<accession>A0A150H0M0</accession>
<dbReference type="EMBL" id="LSYV01000003">
    <property type="protein sequence ID" value="KXZ55669.1"/>
    <property type="molecule type" value="Genomic_DNA"/>
</dbReference>
<dbReference type="GO" id="GO:0009507">
    <property type="term" value="C:chloroplast"/>
    <property type="evidence" value="ECO:0007669"/>
    <property type="project" value="GOC"/>
</dbReference>
<proteinExistence type="predicted"/>
<reference evidence="3" key="1">
    <citation type="journal article" date="2016" name="Nat. Commun.">
        <title>The Gonium pectorale genome demonstrates co-option of cell cycle regulation during the evolution of multicellularity.</title>
        <authorList>
            <person name="Hanschen E.R."/>
            <person name="Marriage T.N."/>
            <person name="Ferris P.J."/>
            <person name="Hamaji T."/>
            <person name="Toyoda A."/>
            <person name="Fujiyama A."/>
            <person name="Neme R."/>
            <person name="Noguchi H."/>
            <person name="Minakuchi Y."/>
            <person name="Suzuki M."/>
            <person name="Kawai-Toyooka H."/>
            <person name="Smith D.R."/>
            <person name="Sparks H."/>
            <person name="Anderson J."/>
            <person name="Bakaric R."/>
            <person name="Luria V."/>
            <person name="Karger A."/>
            <person name="Kirschner M.W."/>
            <person name="Durand P.M."/>
            <person name="Michod R.E."/>
            <person name="Nozaki H."/>
            <person name="Olson B.J."/>
        </authorList>
    </citation>
    <scope>NUCLEOTIDE SEQUENCE [LARGE SCALE GENOMIC DNA]</scope>
    <source>
        <strain evidence="3">NIES-2863</strain>
    </source>
</reference>
<dbReference type="GO" id="GO:0000963">
    <property type="term" value="P:mitochondrial RNA processing"/>
    <property type="evidence" value="ECO:0007669"/>
    <property type="project" value="TreeGrafter"/>
</dbReference>
<keyword evidence="3" id="KW-1185">Reference proteome</keyword>
<feature type="region of interest" description="Disordered" evidence="1">
    <location>
        <begin position="417"/>
        <end position="454"/>
    </location>
</feature>
<evidence type="ECO:0000313" key="2">
    <source>
        <dbReference type="EMBL" id="KXZ55669.1"/>
    </source>
</evidence>